<feature type="compositionally biased region" description="Polar residues" evidence="6">
    <location>
        <begin position="101"/>
        <end position="120"/>
    </location>
</feature>
<dbReference type="Proteomes" id="UP000321947">
    <property type="component" value="Unassembled WGS sequence"/>
</dbReference>
<keyword evidence="5" id="KW-0511">Multifunctional enzyme</keyword>
<comment type="caution">
    <text evidence="8">The sequence shown here is derived from an EMBL/GenBank/DDBJ whole genome shotgun (WGS) entry which is preliminary data.</text>
</comment>
<feature type="compositionally biased region" description="Polar residues" evidence="6">
    <location>
        <begin position="24"/>
        <end position="33"/>
    </location>
</feature>
<dbReference type="InterPro" id="IPR041577">
    <property type="entry name" value="RT_RNaseH_2"/>
</dbReference>
<evidence type="ECO:0000256" key="2">
    <source>
        <dbReference type="ARBA" id="ARBA00022695"/>
    </source>
</evidence>
<gene>
    <name evidence="8" type="ORF">E5676_scaffold325G001540</name>
</gene>
<evidence type="ECO:0000313" key="8">
    <source>
        <dbReference type="EMBL" id="TYK27454.1"/>
    </source>
</evidence>
<keyword evidence="4" id="KW-0378">Hydrolase</keyword>
<organism evidence="8 9">
    <name type="scientific">Cucumis melo var. makuwa</name>
    <name type="common">Oriental melon</name>
    <dbReference type="NCBI Taxonomy" id="1194695"/>
    <lineage>
        <taxon>Eukaryota</taxon>
        <taxon>Viridiplantae</taxon>
        <taxon>Streptophyta</taxon>
        <taxon>Embryophyta</taxon>
        <taxon>Tracheophyta</taxon>
        <taxon>Spermatophyta</taxon>
        <taxon>Magnoliopsida</taxon>
        <taxon>eudicotyledons</taxon>
        <taxon>Gunneridae</taxon>
        <taxon>Pentapetalae</taxon>
        <taxon>rosids</taxon>
        <taxon>fabids</taxon>
        <taxon>Cucurbitales</taxon>
        <taxon>Cucurbitaceae</taxon>
        <taxon>Benincaseae</taxon>
        <taxon>Cucumis</taxon>
    </lineage>
</organism>
<keyword evidence="1" id="KW-0808">Transferase</keyword>
<dbReference type="Gene3D" id="2.40.70.10">
    <property type="entry name" value="Acid Proteases"/>
    <property type="match status" value="1"/>
</dbReference>
<dbReference type="Pfam" id="PF08284">
    <property type="entry name" value="RVP_2"/>
    <property type="match status" value="1"/>
</dbReference>
<dbReference type="SUPFAM" id="SSF50630">
    <property type="entry name" value="Acid proteases"/>
    <property type="match status" value="1"/>
</dbReference>
<evidence type="ECO:0000256" key="6">
    <source>
        <dbReference type="SAM" id="MobiDB-lite"/>
    </source>
</evidence>
<protein>
    <submittedName>
        <fullName evidence="8">Retrovirus-related Pol polyprotein from transposon 297 family</fullName>
    </submittedName>
</protein>
<name>A0A5D3DVB9_CUCMM</name>
<dbReference type="GO" id="GO:0016779">
    <property type="term" value="F:nucleotidyltransferase activity"/>
    <property type="evidence" value="ECO:0007669"/>
    <property type="project" value="UniProtKB-KW"/>
</dbReference>
<feature type="region of interest" description="Disordered" evidence="6">
    <location>
        <begin position="1"/>
        <end position="54"/>
    </location>
</feature>
<dbReference type="Pfam" id="PF00078">
    <property type="entry name" value="RVT_1"/>
    <property type="match status" value="1"/>
</dbReference>
<dbReference type="SUPFAM" id="SSF56672">
    <property type="entry name" value="DNA/RNA polymerases"/>
    <property type="match status" value="1"/>
</dbReference>
<dbReference type="InterPro" id="IPR043502">
    <property type="entry name" value="DNA/RNA_pol_sf"/>
</dbReference>
<dbReference type="PANTHER" id="PTHR37984">
    <property type="entry name" value="PROTEIN CBG26694"/>
    <property type="match status" value="1"/>
</dbReference>
<dbReference type="SUPFAM" id="SSF54160">
    <property type="entry name" value="Chromo domain-like"/>
    <property type="match status" value="1"/>
</dbReference>
<feature type="compositionally biased region" description="Low complexity" evidence="6">
    <location>
        <begin position="8"/>
        <end position="18"/>
    </location>
</feature>
<dbReference type="CDD" id="cd00303">
    <property type="entry name" value="retropepsin_like"/>
    <property type="match status" value="1"/>
</dbReference>
<dbReference type="Gene3D" id="3.10.10.10">
    <property type="entry name" value="HIV Type 1 Reverse Transcriptase, subunit A, domain 1"/>
    <property type="match status" value="1"/>
</dbReference>
<dbReference type="Pfam" id="PF17919">
    <property type="entry name" value="RT_RNaseH_2"/>
    <property type="match status" value="1"/>
</dbReference>
<dbReference type="PROSITE" id="PS50013">
    <property type="entry name" value="CHROMO_2"/>
    <property type="match status" value="1"/>
</dbReference>
<feature type="compositionally biased region" description="Polar residues" evidence="6">
    <location>
        <begin position="41"/>
        <end position="53"/>
    </location>
</feature>
<feature type="compositionally biased region" description="Polar residues" evidence="6">
    <location>
        <begin position="78"/>
        <end position="92"/>
    </location>
</feature>
<accession>A0A5D3DVB9</accession>
<evidence type="ECO:0000313" key="9">
    <source>
        <dbReference type="Proteomes" id="UP000321947"/>
    </source>
</evidence>
<evidence type="ECO:0000256" key="4">
    <source>
        <dbReference type="ARBA" id="ARBA00022759"/>
    </source>
</evidence>
<evidence type="ECO:0000256" key="5">
    <source>
        <dbReference type="ARBA" id="ARBA00023268"/>
    </source>
</evidence>
<reference evidence="8 9" key="1">
    <citation type="submission" date="2019-08" db="EMBL/GenBank/DDBJ databases">
        <title>Draft genome sequences of two oriental melons (Cucumis melo L. var makuwa).</title>
        <authorList>
            <person name="Kwon S.-Y."/>
        </authorList>
    </citation>
    <scope>NUCLEOTIDE SEQUENCE [LARGE SCALE GENOMIC DNA]</scope>
    <source>
        <strain evidence="9">cv. Chang Bougi</strain>
        <tissue evidence="8">Leaf</tissue>
    </source>
</reference>
<dbReference type="InterPro" id="IPR000477">
    <property type="entry name" value="RT_dom"/>
</dbReference>
<proteinExistence type="predicted"/>
<dbReference type="InterPro" id="IPR043128">
    <property type="entry name" value="Rev_trsase/Diguanyl_cyclase"/>
</dbReference>
<evidence type="ECO:0000256" key="1">
    <source>
        <dbReference type="ARBA" id="ARBA00022679"/>
    </source>
</evidence>
<keyword evidence="4" id="KW-0255">Endonuclease</keyword>
<dbReference type="InterPro" id="IPR000953">
    <property type="entry name" value="Chromo/chromo_shadow_dom"/>
</dbReference>
<dbReference type="InterPro" id="IPR016197">
    <property type="entry name" value="Chromo-like_dom_sf"/>
</dbReference>
<dbReference type="EMBL" id="SSTD01002800">
    <property type="protein sequence ID" value="TYK27454.1"/>
    <property type="molecule type" value="Genomic_DNA"/>
</dbReference>
<dbReference type="FunFam" id="3.30.70.270:FF:000020">
    <property type="entry name" value="Transposon Tf2-6 polyprotein-like Protein"/>
    <property type="match status" value="1"/>
</dbReference>
<dbReference type="InterPro" id="IPR050951">
    <property type="entry name" value="Retrovirus_Pol_polyprotein"/>
</dbReference>
<feature type="region of interest" description="Disordered" evidence="6">
    <location>
        <begin position="78"/>
        <end position="120"/>
    </location>
</feature>
<keyword evidence="2" id="KW-0548">Nucleotidyltransferase</keyword>
<dbReference type="GO" id="GO:0004519">
    <property type="term" value="F:endonuclease activity"/>
    <property type="evidence" value="ECO:0007669"/>
    <property type="project" value="UniProtKB-KW"/>
</dbReference>
<dbReference type="InterPro" id="IPR021109">
    <property type="entry name" value="Peptidase_aspartic_dom_sf"/>
</dbReference>
<evidence type="ECO:0000256" key="3">
    <source>
        <dbReference type="ARBA" id="ARBA00022722"/>
    </source>
</evidence>
<feature type="domain" description="Chromo" evidence="7">
    <location>
        <begin position="738"/>
        <end position="776"/>
    </location>
</feature>
<dbReference type="AlphaFoldDB" id="A0A5D3DVB9"/>
<dbReference type="Gene3D" id="3.30.70.270">
    <property type="match status" value="2"/>
</dbReference>
<evidence type="ECO:0000259" key="7">
    <source>
        <dbReference type="PROSITE" id="PS50013"/>
    </source>
</evidence>
<keyword evidence="3" id="KW-0540">Nuclease</keyword>
<dbReference type="Gene3D" id="3.10.20.370">
    <property type="match status" value="1"/>
</dbReference>
<sequence>MRSKSKKQQQMLLLMMESMGKEQSAISEQTTESGACESASAKGNENKATSSKSAELDQILGNAEMRGNPISMMLQRTGANSKRNEASLNGLSSGKYPPQTIPSSKSTKENTLSENNGNTTFPIRTITLRSSNANEVRKETNSRRLPDAEFQARKKKGLCFRCNEKYSADHKCKMKELRELRMFVVVGENEEYEIVEENEPTEKGLTMLEEKDDNKAFVELSINSVVGLNGPGTMKVRGKLRDMEIIVMIDCGATHNFISEKLVKSLQIATKETAHYGVILGFGTAIQGKGVCKDVEIQLADGTLKEDFLPLKLGGVDAILGMQWLHSLGVTVGMFRSWGDQDEGFLIECRAIEVRNTEYSERCMTKTPLYESDPVQMVLKQYEDVFEWPEKLPPRREIEHHIHLKEGTDPINVRPYRYGFHRKEEMEKLVEEMLTSGVIRPSKSPFSSPYFFDDILVYGKNEKEHVSHMEKVVSTLRHHALYANKNKCSFAQLKIEYLGHIISREGVEVDPEKIRSIADWPVPTNVRQVCGFLGLTGYYRRFVQHYKFIAAPLTQLLKKGGFKWNKEVEEAFKKLKKAMLSLPILALPNIDQPFEIETNASGFGVGAILTQLKRSIAFYSHTLAMRDRAKPAYERELMAVVLAVQRWRPYLLGTRAADALSRKPSEVQFCGISAPILVDLKTIKEEVEKDEKLHMLVTKGKNNMRNQKNGIVATVGGILVQYYLSEVAGSFSFSEWQAQQEETLGYQKNNAGGWEVLIRWKELPEHEASWESYEEIQRQYPTFHLEDKVNLKGGSNVRPPIKFVYRMRNKTHV</sequence>
<dbReference type="PANTHER" id="PTHR37984:SF5">
    <property type="entry name" value="PROTEIN NYNRIN-LIKE"/>
    <property type="match status" value="1"/>
</dbReference>